<reference evidence="1 2" key="1">
    <citation type="journal article" date="2020" name="J. Phycol.">
        <title>Comparative genome analysis reveals Cyanidiococcus gen. nov., a new extremophilic red algal genus sister to Cyanidioschyzon (Cyanidioschyzonaceae, Rhodophyta).</title>
        <authorList>
            <person name="Liu S.-L."/>
            <person name="Chiang Y.-R."/>
            <person name="Yoon H.S."/>
            <person name="Fu H.-Y."/>
        </authorList>
    </citation>
    <scope>NUCLEOTIDE SEQUENCE [LARGE SCALE GENOMIC DNA]</scope>
    <source>
        <strain evidence="1 2">THAL066</strain>
    </source>
</reference>
<evidence type="ECO:0000313" key="1">
    <source>
        <dbReference type="EMBL" id="KAF6002932.1"/>
    </source>
</evidence>
<protein>
    <submittedName>
        <fullName evidence="1">Uncharacterized protein</fullName>
    </submittedName>
</protein>
<name>A0A7J7IIJ9_9RHOD</name>
<comment type="caution">
    <text evidence="1">The sequence shown here is derived from an EMBL/GenBank/DDBJ whole genome shotgun (WGS) entry which is preliminary data.</text>
</comment>
<accession>A0A7J7IIJ9</accession>
<proteinExistence type="predicted"/>
<gene>
    <name evidence="1" type="ORF">F1559_001001</name>
</gene>
<organism evidence="1 2">
    <name type="scientific">Cyanidiococcus yangmingshanensis</name>
    <dbReference type="NCBI Taxonomy" id="2690220"/>
    <lineage>
        <taxon>Eukaryota</taxon>
        <taxon>Rhodophyta</taxon>
        <taxon>Bangiophyceae</taxon>
        <taxon>Cyanidiales</taxon>
        <taxon>Cyanidiaceae</taxon>
        <taxon>Cyanidiococcus</taxon>
    </lineage>
</organism>
<evidence type="ECO:0000313" key="2">
    <source>
        <dbReference type="Proteomes" id="UP000530660"/>
    </source>
</evidence>
<dbReference type="AlphaFoldDB" id="A0A7J7IIJ9"/>
<dbReference type="Proteomes" id="UP000530660">
    <property type="component" value="Unassembled WGS sequence"/>
</dbReference>
<keyword evidence="2" id="KW-1185">Reference proteome</keyword>
<sequence>MYYCGHWGACAWPSMKNGNATSIPLPSCIVLATDSVDVGSRHAPGSVAVEAPAPKPDAWWVDPVSRPRLVLEKMRDSSNCILANDYREILPQCAADIAFLPRRQQANSSIIDVCEKKTSMERYKRAC</sequence>
<dbReference type="EMBL" id="VWRR01000008">
    <property type="protein sequence ID" value="KAF6002932.1"/>
    <property type="molecule type" value="Genomic_DNA"/>
</dbReference>